<feature type="compositionally biased region" description="Basic and acidic residues" evidence="2">
    <location>
        <begin position="894"/>
        <end position="904"/>
    </location>
</feature>
<dbReference type="Pfam" id="PF01364">
    <property type="entry name" value="Peptidase_C25"/>
    <property type="match status" value="1"/>
</dbReference>
<dbReference type="Gene3D" id="3.40.50.1460">
    <property type="match status" value="1"/>
</dbReference>
<reference evidence="4 5" key="1">
    <citation type="submission" date="2016-10" db="EMBL/GenBank/DDBJ databases">
        <authorList>
            <person name="de Groot N.N."/>
        </authorList>
    </citation>
    <scope>NUCLEOTIDE SEQUENCE [LARGE SCALE GENOMIC DNA]</scope>
    <source>
        <strain evidence="4 5">CGMCC 1.7659</strain>
    </source>
</reference>
<dbReference type="GO" id="GO:0008234">
    <property type="term" value="F:cysteine-type peptidase activity"/>
    <property type="evidence" value="ECO:0007669"/>
    <property type="project" value="InterPro"/>
</dbReference>
<dbReference type="SUPFAM" id="SSF52129">
    <property type="entry name" value="Caspase-like"/>
    <property type="match status" value="1"/>
</dbReference>
<evidence type="ECO:0000313" key="5">
    <source>
        <dbReference type="Proteomes" id="UP000198575"/>
    </source>
</evidence>
<organism evidence="4 5">
    <name type="scientific">Dokdonella immobilis</name>
    <dbReference type="NCBI Taxonomy" id="578942"/>
    <lineage>
        <taxon>Bacteria</taxon>
        <taxon>Pseudomonadati</taxon>
        <taxon>Pseudomonadota</taxon>
        <taxon>Gammaproteobacteria</taxon>
        <taxon>Lysobacterales</taxon>
        <taxon>Rhodanobacteraceae</taxon>
        <taxon>Dokdonella</taxon>
    </lineage>
</organism>
<evidence type="ECO:0000256" key="2">
    <source>
        <dbReference type="SAM" id="MobiDB-lite"/>
    </source>
</evidence>
<keyword evidence="5" id="KW-1185">Reference proteome</keyword>
<feature type="region of interest" description="Disordered" evidence="2">
    <location>
        <begin position="876"/>
        <end position="911"/>
    </location>
</feature>
<dbReference type="InterPro" id="IPR029030">
    <property type="entry name" value="Caspase-like_dom_sf"/>
</dbReference>
<dbReference type="InterPro" id="IPR001769">
    <property type="entry name" value="Gingipain"/>
</dbReference>
<dbReference type="Gene3D" id="3.40.50.10390">
    <property type="entry name" value="Gingipain r, domain 1"/>
    <property type="match status" value="1"/>
</dbReference>
<dbReference type="CDD" id="cd02258">
    <property type="entry name" value="Peptidase_C25_N"/>
    <property type="match status" value="1"/>
</dbReference>
<dbReference type="InterPro" id="IPR029031">
    <property type="entry name" value="Gingipain_N_sf"/>
</dbReference>
<feature type="domain" description="Gingipain" evidence="3">
    <location>
        <begin position="394"/>
        <end position="774"/>
    </location>
</feature>
<proteinExistence type="predicted"/>
<name>A0A1I4VJJ3_9GAMM</name>
<accession>A0A1I4VJJ3</accession>
<dbReference type="STRING" id="578942.SAMN05216289_102170"/>
<dbReference type="OrthoDB" id="5929719at2"/>
<keyword evidence="1" id="KW-0732">Signal</keyword>
<dbReference type="EMBL" id="FOVF01000002">
    <property type="protein sequence ID" value="SFN01448.1"/>
    <property type="molecule type" value="Genomic_DNA"/>
</dbReference>
<dbReference type="GO" id="GO:0006508">
    <property type="term" value="P:proteolysis"/>
    <property type="evidence" value="ECO:0007669"/>
    <property type="project" value="InterPro"/>
</dbReference>
<dbReference type="AlphaFoldDB" id="A0A1I4VJJ3"/>
<dbReference type="Proteomes" id="UP000198575">
    <property type="component" value="Unassembled WGS sequence"/>
</dbReference>
<gene>
    <name evidence="4" type="ORF">SAMN05216289_102170</name>
</gene>
<evidence type="ECO:0000256" key="1">
    <source>
        <dbReference type="ARBA" id="ARBA00022729"/>
    </source>
</evidence>
<sequence length="911" mass="100330">MSNVNLPRPAPIRAVTPFRNSLLAILFAPALAGACEGNLNVEIEHTGVYALGHEDVVAIQPGLAGCASSDLRLTNLGVEVPIAVADGGDGRFDPGDRIEWIGQQLHGPQSWFDTYSINNSYMLSVAPGPHARIRDERPIPGSKPAALERTLHFEQENLMIRLDQNAQKPGEEPDLWQWAKLTQADPKPLPGRFDLPELQVSAGKVGVKINFRGISALFVPYDHESQRPHDHRVEFRINDRLVERFEWDGKDEVSRELELPAAWLKAEGNQFELSIPKRATPWNPDNSLVDVVMFNWIEFRYAVGSLSATSPPVQLDRASNGSFAVRWQGESPPLLYGDDGVRRYGELQGNGEATFAAAPAGTTLYAAVDPLARPKSVRAARPALWSMPTTGYDYLIVSHPSLMEAIEPLADFHRKRGLKVAVADINDIYDGFNFGIPHPRAISNFVRTAWKDWPAPKPRFLLLVGDASFDIRHETYNDLAYAKFANNSTELNFSGHFSGIPATPYKEGSAAFADRNLIPTWQYPSPEGQSASDNPFGVVDDGYYPSVAVGRFPVVEPAEVSAIVAKTITYLTRPDPGIWRRDVMFITDESDYFKKSSDQLANSVSSRGFSVDKIYASPDEADNLSHQSAIKDGLNAGQLLVHFIGHGGRFIWRTGPPDLRKNHDLFTLDDVSELQNGGRLPMVLSMTCYSAPFDNPTEDSIGERFLREADKGAVAVFAASWRNSPSTAFSKSLVDELLVPGATIGEAIVRSKKTLQDRTLVEMYNLLGDPAVVLERPRADARLALDADPWRPSVLVSLPGRTFGGLVAMDWLDEQDALLSTTVRRVDETVFSVDIPKFPDGKLAKFVRLYANDERSGQDMSAGLSLAGIGERRSNGWRWPDGLRPAPRAQAADTLKRDGFDRHAAASAGND</sequence>
<evidence type="ECO:0000259" key="3">
    <source>
        <dbReference type="Pfam" id="PF01364"/>
    </source>
</evidence>
<evidence type="ECO:0000313" key="4">
    <source>
        <dbReference type="EMBL" id="SFN01448.1"/>
    </source>
</evidence>
<protein>
    <submittedName>
        <fullName evidence="4">Peptidase family C25</fullName>
    </submittedName>
</protein>